<keyword evidence="1" id="KW-0812">Transmembrane</keyword>
<organism evidence="2 3">
    <name type="scientific">Pseudoxanthomonas winnipegensis</name>
    <dbReference type="NCBI Taxonomy" id="2480810"/>
    <lineage>
        <taxon>Bacteria</taxon>
        <taxon>Pseudomonadati</taxon>
        <taxon>Pseudomonadota</taxon>
        <taxon>Gammaproteobacteria</taxon>
        <taxon>Lysobacterales</taxon>
        <taxon>Lysobacteraceae</taxon>
        <taxon>Pseudoxanthomonas</taxon>
    </lineage>
</organism>
<evidence type="ECO:0000313" key="3">
    <source>
        <dbReference type="Proteomes" id="UP000293089"/>
    </source>
</evidence>
<gene>
    <name evidence="2" type="ORF">EA658_11050</name>
</gene>
<feature type="transmembrane region" description="Helical" evidence="1">
    <location>
        <begin position="102"/>
        <end position="120"/>
    </location>
</feature>
<evidence type="ECO:0000256" key="1">
    <source>
        <dbReference type="SAM" id="Phobius"/>
    </source>
</evidence>
<keyword evidence="1" id="KW-1133">Transmembrane helix</keyword>
<dbReference type="Proteomes" id="UP000293089">
    <property type="component" value="Unassembled WGS sequence"/>
</dbReference>
<name>A0ABY1WDI5_9GAMM</name>
<keyword evidence="3" id="KW-1185">Reference proteome</keyword>
<keyword evidence="1" id="KW-0472">Membrane</keyword>
<feature type="transmembrane region" description="Helical" evidence="1">
    <location>
        <begin position="126"/>
        <end position="142"/>
    </location>
</feature>
<feature type="transmembrane region" description="Helical" evidence="1">
    <location>
        <begin position="35"/>
        <end position="55"/>
    </location>
</feature>
<reference evidence="2 3" key="1">
    <citation type="submission" date="2019-02" db="EMBL/GenBank/DDBJ databases">
        <title>WGS of Pseudoxanthomonas species novum from clinical isolates.</title>
        <authorList>
            <person name="Bernier A.-M."/>
            <person name="Bernard K."/>
            <person name="Vachon A."/>
        </authorList>
    </citation>
    <scope>NUCLEOTIDE SEQUENCE [LARGE SCALE GENOMIC DNA]</scope>
    <source>
        <strain evidence="3">NML 170316</strain>
    </source>
</reference>
<proteinExistence type="predicted"/>
<protein>
    <submittedName>
        <fullName evidence="2">Uncharacterized protein</fullName>
    </submittedName>
</protein>
<dbReference type="RefSeq" id="WP_130528450.1">
    <property type="nucleotide sequence ID" value="NZ_SHMD01000001.1"/>
</dbReference>
<evidence type="ECO:0000313" key="2">
    <source>
        <dbReference type="EMBL" id="TAA19390.1"/>
    </source>
</evidence>
<comment type="caution">
    <text evidence="2">The sequence shown here is derived from an EMBL/GenBank/DDBJ whole genome shotgun (WGS) entry which is preliminary data.</text>
</comment>
<sequence length="194" mass="21826">MELQAENPYQAPCAPLDSAPAAPAIRGLLLYAPPAWKFLLLSFSTLNLYLLIWFYRNWVAVRRARQVSLSPVARAFFSDVTAYFCFKQMEDLLAKRLGRQSVQLHGGPMALLYLALSVMAYTPDPFSMIAILAPLPVLWVNLRVRATARSSAEEVCADGRLSWGAWTSWSSGSACSRWVGVWNSFRYRLKEFPA</sequence>
<dbReference type="EMBL" id="SHME01000003">
    <property type="protein sequence ID" value="TAA19390.1"/>
    <property type="molecule type" value="Genomic_DNA"/>
</dbReference>
<accession>A0ABY1WDI5</accession>